<organism evidence="2 3">
    <name type="scientific">Lactiplantibacillus brownii</name>
    <dbReference type="NCBI Taxonomy" id="3069269"/>
    <lineage>
        <taxon>Bacteria</taxon>
        <taxon>Bacillati</taxon>
        <taxon>Bacillota</taxon>
        <taxon>Bacilli</taxon>
        <taxon>Lactobacillales</taxon>
        <taxon>Lactobacillaceae</taxon>
        <taxon>Lactiplantibacillus</taxon>
    </lineage>
</organism>
<evidence type="ECO:0000313" key="2">
    <source>
        <dbReference type="EMBL" id="MDQ7937792.1"/>
    </source>
</evidence>
<comment type="caution">
    <text evidence="2">The sequence shown here is derived from an EMBL/GenBank/DDBJ whole genome shotgun (WGS) entry which is preliminary data.</text>
</comment>
<evidence type="ECO:0000313" key="3">
    <source>
        <dbReference type="Proteomes" id="UP001227831"/>
    </source>
</evidence>
<reference evidence="2 3" key="1">
    <citation type="journal article" date="2023" name="Int. J. Syst. Evol. Microbiol.">
        <title>Lactiplantibacillus brownii sp. nov., a novel psychrotolerant species isolated from sauerkraut.</title>
        <authorList>
            <person name="Heng Y.C."/>
            <person name="Silvaraju S."/>
            <person name="Lee J.K.Y."/>
            <person name="Kittelmann S."/>
        </authorList>
    </citation>
    <scope>NUCLEOTIDE SEQUENCE [LARGE SCALE GENOMIC DNA]</scope>
    <source>
        <strain evidence="2 3">WILCCON 0030</strain>
    </source>
</reference>
<name>A0ABU1ABJ3_9LACO</name>
<dbReference type="EMBL" id="JAVCWF010000001">
    <property type="protein sequence ID" value="MDQ7937792.1"/>
    <property type="molecule type" value="Genomic_DNA"/>
</dbReference>
<gene>
    <name evidence="2" type="ORF">RA086_09240</name>
</gene>
<dbReference type="HAMAP" id="MF_01851">
    <property type="entry name" value="UPF0637"/>
    <property type="match status" value="1"/>
</dbReference>
<dbReference type="RefSeq" id="WP_308703513.1">
    <property type="nucleotide sequence ID" value="NZ_JAVCWF010000001.1"/>
</dbReference>
<comment type="similarity">
    <text evidence="1">Belongs to the UPF0637 family.</text>
</comment>
<dbReference type="SUPFAM" id="SSF142913">
    <property type="entry name" value="YktB/PF0168-like"/>
    <property type="match status" value="1"/>
</dbReference>
<evidence type="ECO:0000256" key="1">
    <source>
        <dbReference type="HAMAP-Rule" id="MF_01851"/>
    </source>
</evidence>
<accession>A0ABU1ABJ3</accession>
<sequence length="206" mass="23381">MFTKADFDLFNDPTLAGRMTQIRTVIDPKFEAVTPQILPVLQAGGQTFYPHIAKHLRRFKNPPVDTWVAFSEDPRRYKALPHFELGLWPDRLFCYLDLLDESKVRVQASLTPAELQKLYRHLPADYLISHDHTVAEMRVATSANIDGVLNKFAQYKHSELVAGRAISLDSPLLADEAGQLAYIQATFTTLLPIYLAIMAKLRLKTD</sequence>
<protein>
    <recommendedName>
        <fullName evidence="1">UPF0637 protein RA086_09240</fullName>
    </recommendedName>
</protein>
<dbReference type="InterPro" id="IPR053707">
    <property type="entry name" value="UPF0637_domain_sf"/>
</dbReference>
<dbReference type="Gene3D" id="3.30.930.20">
    <property type="entry name" value="Protein of unknown function DUF1054"/>
    <property type="match status" value="1"/>
</dbReference>
<dbReference type="InterPro" id="IPR009403">
    <property type="entry name" value="UPF0637"/>
</dbReference>
<dbReference type="Pfam" id="PF06335">
    <property type="entry name" value="DUF1054"/>
    <property type="match status" value="1"/>
</dbReference>
<dbReference type="Proteomes" id="UP001227831">
    <property type="component" value="Unassembled WGS sequence"/>
</dbReference>
<dbReference type="PIRSF" id="PIRSF021332">
    <property type="entry name" value="DUF1054"/>
    <property type="match status" value="1"/>
</dbReference>
<keyword evidence="3" id="KW-1185">Reference proteome</keyword>
<proteinExistence type="inferred from homology"/>